<comment type="caution">
    <text evidence="1">The sequence shown here is derived from an EMBL/GenBank/DDBJ whole genome shotgun (WGS) entry which is preliminary data.</text>
</comment>
<dbReference type="OrthoDB" id="107471at2759"/>
<dbReference type="EMBL" id="BSXT01001582">
    <property type="protein sequence ID" value="GMF43722.1"/>
    <property type="molecule type" value="Genomic_DNA"/>
</dbReference>
<organism evidence="1 2">
    <name type="scientific">Phytophthora fragariaefolia</name>
    <dbReference type="NCBI Taxonomy" id="1490495"/>
    <lineage>
        <taxon>Eukaryota</taxon>
        <taxon>Sar</taxon>
        <taxon>Stramenopiles</taxon>
        <taxon>Oomycota</taxon>
        <taxon>Peronosporomycetes</taxon>
        <taxon>Peronosporales</taxon>
        <taxon>Peronosporaceae</taxon>
        <taxon>Phytophthora</taxon>
    </lineage>
</organism>
<protein>
    <submittedName>
        <fullName evidence="1">Unnamed protein product</fullName>
    </submittedName>
</protein>
<dbReference type="Proteomes" id="UP001165121">
    <property type="component" value="Unassembled WGS sequence"/>
</dbReference>
<proteinExistence type="predicted"/>
<sequence>MGKRMTRESEDPFVNTTESLTNRNKELDKLRMNLWFTTVKQLKLVQLIRNEIPDCNDSDARNLVHDIT</sequence>
<evidence type="ECO:0000313" key="2">
    <source>
        <dbReference type="Proteomes" id="UP001165121"/>
    </source>
</evidence>
<accession>A0A9W6XQM8</accession>
<name>A0A9W6XQM8_9STRA</name>
<dbReference type="AlphaFoldDB" id="A0A9W6XQM8"/>
<reference evidence="1" key="1">
    <citation type="submission" date="2023-04" db="EMBL/GenBank/DDBJ databases">
        <title>Phytophthora fragariaefolia NBRC 109709.</title>
        <authorList>
            <person name="Ichikawa N."/>
            <person name="Sato H."/>
            <person name="Tonouchi N."/>
        </authorList>
    </citation>
    <scope>NUCLEOTIDE SEQUENCE</scope>
    <source>
        <strain evidence="1">NBRC 109709</strain>
    </source>
</reference>
<evidence type="ECO:0000313" key="1">
    <source>
        <dbReference type="EMBL" id="GMF43722.1"/>
    </source>
</evidence>
<keyword evidence="2" id="KW-1185">Reference proteome</keyword>
<gene>
    <name evidence="1" type="ORF">Pfra01_001490300</name>
</gene>